<gene>
    <name evidence="7" type="ORF">NYM_LOCUS26856</name>
</gene>
<dbReference type="EMBL" id="LR721787">
    <property type="protein sequence ID" value="VVW72668.1"/>
    <property type="molecule type" value="Genomic_DNA"/>
</dbReference>
<accession>A0A5K1G6L6</accession>
<dbReference type="OMA" id="NLCAVEK"/>
<dbReference type="CDD" id="cd06558">
    <property type="entry name" value="crotonase-like"/>
    <property type="match status" value="1"/>
</dbReference>
<protein>
    <recommendedName>
        <fullName evidence="5">Delta(3)-Delta(2)-enoyl-CoA isomerase</fullName>
        <ecNumber evidence="5">5.3.3.8</ecNumber>
    </recommendedName>
</protein>
<reference evidence="7" key="1">
    <citation type="submission" date="2019-09" db="EMBL/GenBank/DDBJ databases">
        <authorList>
            <person name="Zhang L."/>
        </authorList>
    </citation>
    <scope>NUCLEOTIDE SEQUENCE</scope>
</reference>
<evidence type="ECO:0000256" key="1">
    <source>
        <dbReference type="ARBA" id="ARBA00000452"/>
    </source>
</evidence>
<evidence type="ECO:0000256" key="5">
    <source>
        <dbReference type="ARBA" id="ARBA00012064"/>
    </source>
</evidence>
<dbReference type="AlphaFoldDB" id="A0A5K1G6L6"/>
<keyword evidence="6" id="KW-0443">Lipid metabolism</keyword>
<dbReference type="GO" id="GO:0005777">
    <property type="term" value="C:peroxisome"/>
    <property type="evidence" value="ECO:0007669"/>
    <property type="project" value="TreeGrafter"/>
</dbReference>
<dbReference type="EC" id="5.3.3.8" evidence="5"/>
<dbReference type="Gene3D" id="3.90.226.10">
    <property type="entry name" value="2-enoyl-CoA Hydratase, Chain A, domain 1"/>
    <property type="match status" value="1"/>
</dbReference>
<comment type="similarity">
    <text evidence="4">Belongs to the enoyl-CoA hydratase/isomerase family.</text>
</comment>
<dbReference type="PANTHER" id="PTHR11941:SF75">
    <property type="entry name" value="ENOYL-COA HYDRATASE_ISOMERASE FAMILY PROTEIN"/>
    <property type="match status" value="1"/>
</dbReference>
<proteinExistence type="inferred from homology"/>
<name>A0A5K1G6L6_9MAGN</name>
<dbReference type="InterPro" id="IPR001753">
    <property type="entry name" value="Enoyl-CoA_hydra/iso"/>
</dbReference>
<dbReference type="GO" id="GO:0004165">
    <property type="term" value="F:delta(3)-delta(2)-enoyl-CoA isomerase activity"/>
    <property type="evidence" value="ECO:0007669"/>
    <property type="project" value="UniProtKB-EC"/>
</dbReference>
<evidence type="ECO:0000256" key="6">
    <source>
        <dbReference type="ARBA" id="ARBA00023098"/>
    </source>
</evidence>
<evidence type="ECO:0000256" key="2">
    <source>
        <dbReference type="ARBA" id="ARBA00000765"/>
    </source>
</evidence>
<dbReference type="SUPFAM" id="SSF52096">
    <property type="entry name" value="ClpP/crotonase"/>
    <property type="match status" value="1"/>
</dbReference>
<evidence type="ECO:0000256" key="3">
    <source>
        <dbReference type="ARBA" id="ARBA00005005"/>
    </source>
</evidence>
<dbReference type="Gramene" id="NC9G0114310.1">
    <property type="protein sequence ID" value="NC9G0114310.1:cds"/>
    <property type="gene ID" value="NC9G0114310"/>
</dbReference>
<dbReference type="InterPro" id="IPR029045">
    <property type="entry name" value="ClpP/crotonase-like_dom_sf"/>
</dbReference>
<evidence type="ECO:0000256" key="4">
    <source>
        <dbReference type="ARBA" id="ARBA00005254"/>
    </source>
</evidence>
<dbReference type="PANTHER" id="PTHR11941">
    <property type="entry name" value="ENOYL-COA HYDRATASE-RELATED"/>
    <property type="match status" value="1"/>
</dbReference>
<dbReference type="Pfam" id="PF00378">
    <property type="entry name" value="ECH_1"/>
    <property type="match status" value="1"/>
</dbReference>
<dbReference type="GO" id="GO:0006635">
    <property type="term" value="P:fatty acid beta-oxidation"/>
    <property type="evidence" value="ECO:0007669"/>
    <property type="project" value="TreeGrafter"/>
</dbReference>
<organism evidence="7">
    <name type="scientific">Nymphaea colorata</name>
    <name type="common">pocket water lily</name>
    <dbReference type="NCBI Taxonomy" id="210225"/>
    <lineage>
        <taxon>Eukaryota</taxon>
        <taxon>Viridiplantae</taxon>
        <taxon>Streptophyta</taxon>
        <taxon>Embryophyta</taxon>
        <taxon>Tracheophyta</taxon>
        <taxon>Spermatophyta</taxon>
        <taxon>Magnoliopsida</taxon>
        <taxon>Nymphaeales</taxon>
        <taxon>Nymphaeaceae</taxon>
        <taxon>Nymphaea</taxon>
    </lineage>
</organism>
<sequence length="242" mass="25953">MCSLEKRGRIWILTLGGDDEHRLSPDVLDSIKSALDRIRSESSSGSALVTTSTGKFFSNGFDLAWARSGPSSAASFQQRLNLMVDKHRSIVASLVSLPMPTIAAITGHAAAGAFMLALAHDYIVMRRDRGFLYMSELDIGLPFVDYMMALIRAKSPSPAVLRDIVLRSRRFTAGEALDARIIQVAAADSGEAVAEAVRLAEDLAGRGWDGKVYASIRTAAFPELAGGLGLVIGIAKKTTSRL</sequence>
<comment type="pathway">
    <text evidence="3">Lipid metabolism; fatty acid beta-oxidation.</text>
</comment>
<evidence type="ECO:0000313" key="7">
    <source>
        <dbReference type="EMBL" id="VVW72668.1"/>
    </source>
</evidence>
<comment type="catalytic activity">
    <reaction evidence="2">
        <text>a (3E)-enoyl-CoA = a 4-saturated (2E)-enoyl-CoA</text>
        <dbReference type="Rhea" id="RHEA:45228"/>
        <dbReference type="ChEBI" id="CHEBI:58521"/>
        <dbReference type="ChEBI" id="CHEBI:85097"/>
        <dbReference type="EC" id="5.3.3.8"/>
    </reaction>
</comment>
<dbReference type="FunFam" id="3.90.226.10:FF:000049">
    <property type="entry name" value="Enoyl-CoA delta isomerase 3"/>
    <property type="match status" value="1"/>
</dbReference>
<comment type="catalytic activity">
    <reaction evidence="1">
        <text>a (3Z)-enoyl-CoA = a 4-saturated (2E)-enoyl-CoA</text>
        <dbReference type="Rhea" id="RHEA:45900"/>
        <dbReference type="ChEBI" id="CHEBI:85097"/>
        <dbReference type="ChEBI" id="CHEBI:85489"/>
        <dbReference type="EC" id="5.3.3.8"/>
    </reaction>
</comment>
<dbReference type="OrthoDB" id="410701at2759"/>